<proteinExistence type="predicted"/>
<name>A0A6V7IHL9_9HYME</name>
<dbReference type="EMBL" id="CADCXW020000003">
    <property type="protein sequence ID" value="CAD1539180.1"/>
    <property type="molecule type" value="Genomic_DNA"/>
</dbReference>
<sequence>MLTSGIIPGLLANEPEDIPPLVIQPAPVARGVQAMPIVEPLAEQQTLIAGREQAMPIAEPVAVLEPPPNKLIIAPEGGYWQYSKYKWQELHI</sequence>
<gene>
    <name evidence="1" type="ORF">BBRV_LOCUS25535</name>
</gene>
<reference evidence="1" key="1">
    <citation type="submission" date="2020-07" db="EMBL/GenBank/DDBJ databases">
        <authorList>
            <person name="Ferguson B K."/>
        </authorList>
    </citation>
    <scope>NUCLEOTIDE SEQUENCE</scope>
    <source>
        <strain evidence="1">L06</strain>
    </source>
</reference>
<evidence type="ECO:0000313" key="1">
    <source>
        <dbReference type="EMBL" id="CAD1539180.1"/>
    </source>
</evidence>
<protein>
    <submittedName>
        <fullName evidence="1">Uncharacterized protein</fullName>
    </submittedName>
</protein>
<organism evidence="1">
    <name type="scientific">Bracon brevicornis</name>
    <dbReference type="NCBI Taxonomy" id="1563983"/>
    <lineage>
        <taxon>Eukaryota</taxon>
        <taxon>Metazoa</taxon>
        <taxon>Ecdysozoa</taxon>
        <taxon>Arthropoda</taxon>
        <taxon>Hexapoda</taxon>
        <taxon>Insecta</taxon>
        <taxon>Pterygota</taxon>
        <taxon>Neoptera</taxon>
        <taxon>Endopterygota</taxon>
        <taxon>Hymenoptera</taxon>
        <taxon>Apocrita</taxon>
        <taxon>Ichneumonoidea</taxon>
        <taxon>Braconidae</taxon>
        <taxon>Braconinae</taxon>
        <taxon>Bracon</taxon>
    </lineage>
</organism>
<accession>A0A6V7IHL9</accession>
<dbReference type="AlphaFoldDB" id="A0A6V7IHL9"/>